<dbReference type="PROSITE" id="PS50888">
    <property type="entry name" value="BHLH"/>
    <property type="match status" value="1"/>
</dbReference>
<proteinExistence type="inferred from homology"/>
<dbReference type="SMART" id="SM00353">
    <property type="entry name" value="HLH"/>
    <property type="match status" value="1"/>
</dbReference>
<protein>
    <recommendedName>
        <fullName evidence="6">Transcription factor</fullName>
        <shortName evidence="6">bHLH transcription factor</shortName>
    </recommendedName>
    <alternativeName>
        <fullName evidence="6">Basic helix-loop-helix protein</fullName>
    </alternativeName>
</protein>
<evidence type="ECO:0000256" key="7">
    <source>
        <dbReference type="SAM" id="MobiDB-lite"/>
    </source>
</evidence>
<accession>A0AAX6IDF1</accession>
<dbReference type="FunFam" id="4.10.280.10:FF:000078">
    <property type="entry name" value="Transcription factor bHLH13"/>
    <property type="match status" value="1"/>
</dbReference>
<reference evidence="9" key="1">
    <citation type="journal article" date="2023" name="GigaByte">
        <title>Genome assembly of the bearded iris, Iris pallida Lam.</title>
        <authorList>
            <person name="Bruccoleri R.E."/>
            <person name="Oakeley E.J."/>
            <person name="Faust A.M.E."/>
            <person name="Altorfer M."/>
            <person name="Dessus-Babus S."/>
            <person name="Burckhardt D."/>
            <person name="Oertli M."/>
            <person name="Naumann U."/>
            <person name="Petersen F."/>
            <person name="Wong J."/>
        </authorList>
    </citation>
    <scope>NUCLEOTIDE SEQUENCE</scope>
    <source>
        <strain evidence="9">GSM-AAB239-AS_SAM_17_03QT</strain>
    </source>
</reference>
<evidence type="ECO:0000259" key="8">
    <source>
        <dbReference type="PROSITE" id="PS50888"/>
    </source>
</evidence>
<feature type="region of interest" description="Disordered" evidence="7">
    <location>
        <begin position="367"/>
        <end position="394"/>
    </location>
</feature>
<keyword evidence="10" id="KW-1185">Reference proteome</keyword>
<dbReference type="InterPro" id="IPR045084">
    <property type="entry name" value="AIB/MYC-like"/>
</dbReference>
<dbReference type="InterPro" id="IPR011598">
    <property type="entry name" value="bHLH_dom"/>
</dbReference>
<keyword evidence="4 6" id="KW-0804">Transcription</keyword>
<dbReference type="Proteomes" id="UP001140949">
    <property type="component" value="Unassembled WGS sequence"/>
</dbReference>
<dbReference type="Pfam" id="PF14215">
    <property type="entry name" value="bHLH-MYC_N"/>
    <property type="match status" value="1"/>
</dbReference>
<evidence type="ECO:0000256" key="5">
    <source>
        <dbReference type="ARBA" id="ARBA00023242"/>
    </source>
</evidence>
<evidence type="ECO:0000256" key="1">
    <source>
        <dbReference type="ARBA" id="ARBA00004123"/>
    </source>
</evidence>
<dbReference type="Gene3D" id="4.10.280.10">
    <property type="entry name" value="Helix-loop-helix DNA-binding domain"/>
    <property type="match status" value="1"/>
</dbReference>
<dbReference type="PANTHER" id="PTHR11514:SF139">
    <property type="entry name" value="TRANSCRIPTION FACTOR"/>
    <property type="match status" value="1"/>
</dbReference>
<dbReference type="InterPro" id="IPR025610">
    <property type="entry name" value="MYC/MYB_N"/>
</dbReference>
<dbReference type="AlphaFoldDB" id="A0AAX6IDF1"/>
<dbReference type="GO" id="GO:0003700">
    <property type="term" value="F:DNA-binding transcription factor activity"/>
    <property type="evidence" value="ECO:0007669"/>
    <property type="project" value="InterPro"/>
</dbReference>
<sequence length="534" mass="58589">MKTEMGAGTLASSWSDDDRSAAVSILGRHALEHLSSAHPSAADGLVSASSDPDLQTRLSDLVDSGWSFAIFWQLSRYRCGDLLLGWGDGHLRDHDDPHGSGSESESDMLRKRVLHRLHLLSGGSDDDDSALHLDRVTDAEMFFLASMYFSFPRGCDGPGRVLATGKHMWIAEPALKMQTLSDYRVRAFLASNAGFRTVVLVPFENGVLEVGSESQVLESPEALMAIKSAFGRKSGSSPVSHFGFPSKIFGRDLGIARPAPVPDPKVEEGSFKVNSGQRKGLEWSQTRNVSSNQRRFSNGMVLHNGVNNLFQLQKPPVAATVQPHSRQIDFSTGATTAGCSVGNIGAREIENSEAEASCKVERNVNVDDRRPRKRGRKPANGREEPLNHVEAERQRREKLNQRFYALRAVVPNISKMDKASLLGDAISYITELQSKVKEMESERDHQVSPLPASPDVDVQVVHGEVIVRVNCPMESHPVSRVIQAFRDEQCNLMDSSVSVNNDSISHTFVVKSPGSEQITRDKLIAALSREMSPA</sequence>
<dbReference type="SUPFAM" id="SSF47459">
    <property type="entry name" value="HLH, helix-loop-helix DNA-binding domain"/>
    <property type="match status" value="1"/>
</dbReference>
<dbReference type="GO" id="GO:0046983">
    <property type="term" value="F:protein dimerization activity"/>
    <property type="evidence" value="ECO:0007669"/>
    <property type="project" value="InterPro"/>
</dbReference>
<comment type="similarity">
    <text evidence="2">Belongs to the bHLH protein family.</text>
</comment>
<dbReference type="EMBL" id="JANAVB010002397">
    <property type="protein sequence ID" value="KAJ6850877.1"/>
    <property type="molecule type" value="Genomic_DNA"/>
</dbReference>
<reference evidence="9" key="2">
    <citation type="submission" date="2023-04" db="EMBL/GenBank/DDBJ databases">
        <authorList>
            <person name="Bruccoleri R.E."/>
            <person name="Oakeley E.J."/>
            <person name="Faust A.-M."/>
            <person name="Dessus-Babus S."/>
            <person name="Altorfer M."/>
            <person name="Burckhardt D."/>
            <person name="Oertli M."/>
            <person name="Naumann U."/>
            <person name="Petersen F."/>
            <person name="Wong J."/>
        </authorList>
    </citation>
    <scope>NUCLEOTIDE SEQUENCE</scope>
    <source>
        <strain evidence="9">GSM-AAB239-AS_SAM_17_03QT</strain>
        <tissue evidence="9">Leaf</tissue>
    </source>
</reference>
<dbReference type="GO" id="GO:0000976">
    <property type="term" value="F:transcription cis-regulatory region binding"/>
    <property type="evidence" value="ECO:0007669"/>
    <property type="project" value="TreeGrafter"/>
</dbReference>
<organism evidence="9 10">
    <name type="scientific">Iris pallida</name>
    <name type="common">Sweet iris</name>
    <dbReference type="NCBI Taxonomy" id="29817"/>
    <lineage>
        <taxon>Eukaryota</taxon>
        <taxon>Viridiplantae</taxon>
        <taxon>Streptophyta</taxon>
        <taxon>Embryophyta</taxon>
        <taxon>Tracheophyta</taxon>
        <taxon>Spermatophyta</taxon>
        <taxon>Magnoliopsida</taxon>
        <taxon>Liliopsida</taxon>
        <taxon>Asparagales</taxon>
        <taxon>Iridaceae</taxon>
        <taxon>Iridoideae</taxon>
        <taxon>Irideae</taxon>
        <taxon>Iris</taxon>
    </lineage>
</organism>
<comment type="subcellular location">
    <subcellularLocation>
        <location evidence="1 6">Nucleus</location>
    </subcellularLocation>
</comment>
<keyword evidence="5 6" id="KW-0539">Nucleus</keyword>
<keyword evidence="3 6" id="KW-0805">Transcription regulation</keyword>
<evidence type="ECO:0000256" key="4">
    <source>
        <dbReference type="ARBA" id="ARBA00023163"/>
    </source>
</evidence>
<feature type="domain" description="BHLH" evidence="8">
    <location>
        <begin position="383"/>
        <end position="432"/>
    </location>
</feature>
<feature type="region of interest" description="Disordered" evidence="7">
    <location>
        <begin position="259"/>
        <end position="279"/>
    </location>
</feature>
<dbReference type="GO" id="GO:0005634">
    <property type="term" value="C:nucleus"/>
    <property type="evidence" value="ECO:0007669"/>
    <property type="project" value="UniProtKB-SubCell"/>
</dbReference>
<evidence type="ECO:0000256" key="2">
    <source>
        <dbReference type="ARBA" id="ARBA00005510"/>
    </source>
</evidence>
<gene>
    <name evidence="9" type="ORF">M6B38_262045</name>
</gene>
<evidence type="ECO:0000313" key="9">
    <source>
        <dbReference type="EMBL" id="KAJ6850877.1"/>
    </source>
</evidence>
<evidence type="ECO:0000256" key="3">
    <source>
        <dbReference type="ARBA" id="ARBA00023015"/>
    </source>
</evidence>
<name>A0AAX6IDF1_IRIPA</name>
<dbReference type="InterPro" id="IPR036638">
    <property type="entry name" value="HLH_DNA-bd_sf"/>
</dbReference>
<evidence type="ECO:0000313" key="10">
    <source>
        <dbReference type="Proteomes" id="UP001140949"/>
    </source>
</evidence>
<evidence type="ECO:0000256" key="6">
    <source>
        <dbReference type="RuleBase" id="RU369104"/>
    </source>
</evidence>
<dbReference type="PANTHER" id="PTHR11514">
    <property type="entry name" value="MYC"/>
    <property type="match status" value="1"/>
</dbReference>
<dbReference type="CDD" id="cd11449">
    <property type="entry name" value="bHLH_AtAIB_like"/>
    <property type="match status" value="1"/>
</dbReference>
<comment type="caution">
    <text evidence="9">The sequence shown here is derived from an EMBL/GenBank/DDBJ whole genome shotgun (WGS) entry which is preliminary data.</text>
</comment>
<feature type="compositionally biased region" description="Basic and acidic residues" evidence="7">
    <location>
        <begin position="380"/>
        <end position="394"/>
    </location>
</feature>
<dbReference type="Pfam" id="PF00010">
    <property type="entry name" value="HLH"/>
    <property type="match status" value="1"/>
</dbReference>